<feature type="domain" description="AMP-dependent synthetase/ligase" evidence="3">
    <location>
        <begin position="33"/>
        <end position="412"/>
    </location>
</feature>
<feature type="domain" description="AMP-binding enzyme C-terminal" evidence="4">
    <location>
        <begin position="463"/>
        <end position="537"/>
    </location>
</feature>
<dbReference type="PROSITE" id="PS00455">
    <property type="entry name" value="AMP_BINDING"/>
    <property type="match status" value="1"/>
</dbReference>
<evidence type="ECO:0000256" key="1">
    <source>
        <dbReference type="ARBA" id="ARBA00006432"/>
    </source>
</evidence>
<dbReference type="Pfam" id="PF13193">
    <property type="entry name" value="AMP-binding_C"/>
    <property type="match status" value="1"/>
</dbReference>
<organism evidence="5 6">
    <name type="scientific">Panacagrimonas perspica</name>
    <dbReference type="NCBI Taxonomy" id="381431"/>
    <lineage>
        <taxon>Bacteria</taxon>
        <taxon>Pseudomonadati</taxon>
        <taxon>Pseudomonadota</taxon>
        <taxon>Gammaproteobacteria</taxon>
        <taxon>Nevskiales</taxon>
        <taxon>Nevskiaceae</taxon>
        <taxon>Panacagrimonas</taxon>
    </lineage>
</organism>
<keyword evidence="6" id="KW-1185">Reference proteome</keyword>
<dbReference type="EMBL" id="SOBT01000008">
    <property type="protein sequence ID" value="TDU30975.1"/>
    <property type="molecule type" value="Genomic_DNA"/>
</dbReference>
<dbReference type="InterPro" id="IPR045851">
    <property type="entry name" value="AMP-bd_C_sf"/>
</dbReference>
<dbReference type="AlphaFoldDB" id="A0A4R7PAB7"/>
<evidence type="ECO:0000259" key="4">
    <source>
        <dbReference type="Pfam" id="PF13193"/>
    </source>
</evidence>
<name>A0A4R7PAB7_9GAMM</name>
<comment type="caution">
    <text evidence="5">The sequence shown here is derived from an EMBL/GenBank/DDBJ whole genome shotgun (WGS) entry which is preliminary data.</text>
</comment>
<comment type="similarity">
    <text evidence="1">Belongs to the ATP-dependent AMP-binding enzyme family.</text>
</comment>
<dbReference type="PANTHER" id="PTHR43201:SF5">
    <property type="entry name" value="MEDIUM-CHAIN ACYL-COA LIGASE ACSF2, MITOCHONDRIAL"/>
    <property type="match status" value="1"/>
</dbReference>
<proteinExistence type="inferred from homology"/>
<dbReference type="Proteomes" id="UP000295341">
    <property type="component" value="Unassembled WGS sequence"/>
</dbReference>
<sequence length="550" mass="59816">MTIDVERLYDRRADNRWERISVGDIFERLTWSEPDKVALIAAPCAVRDPAFARVTNRQADEAANRIANGLLACGAARGDRVALFCDNSVEAFIAKIAIAKAGLVALPINTMMAADMVEHSLRHTGARIAIVDAELWGKCRKSLEAASVRVVAAVQDREGGTGGLPSLRALMDAQPATEPDVRIHGDDIWEILMTSGTTSMPKAVMLSHSYTYFAALNQTVSYSRGVPIESEFRMCVFLPVIFHIAHQIFGLAPLFAGGSLVIGRGFDAGRLAQSITQEKPTALFGGSPQLVTDLVREAEAHPQAHDLSSLQVVVFGWAAMPPAVAERLETLCKGVLLIGIFGQTEAIALHRFWPKRWPEVYRETAPATNVVGVPSPLLASTVMDEDGRSLHGQSGVRGEAVYRSPIVTAGYFRDEKATREAFRDGWFHSGDMCEFRDDGLRVMVDRFKDVVKSGGENVSSLRVEAVVALHPAVARVAVVGLPDPRWGEAVTAVIVPRPGEVFDEAAVLAFCRERLAGYETPKRIVLVDDLPVTVGGKVLKYKLRAMLSPV</sequence>
<accession>A0A4R7PAB7</accession>
<reference evidence="5 6" key="1">
    <citation type="submission" date="2019-03" db="EMBL/GenBank/DDBJ databases">
        <title>Genomic Encyclopedia of Type Strains, Phase IV (KMG-IV): sequencing the most valuable type-strain genomes for metagenomic binning, comparative biology and taxonomic classification.</title>
        <authorList>
            <person name="Goeker M."/>
        </authorList>
    </citation>
    <scope>NUCLEOTIDE SEQUENCE [LARGE SCALE GENOMIC DNA]</scope>
    <source>
        <strain evidence="5 6">DSM 26377</strain>
    </source>
</reference>
<evidence type="ECO:0000256" key="2">
    <source>
        <dbReference type="ARBA" id="ARBA00022598"/>
    </source>
</evidence>
<dbReference type="Gene3D" id="3.30.300.30">
    <property type="match status" value="1"/>
</dbReference>
<evidence type="ECO:0000313" key="5">
    <source>
        <dbReference type="EMBL" id="TDU30975.1"/>
    </source>
</evidence>
<dbReference type="Gene3D" id="3.40.50.12780">
    <property type="entry name" value="N-terminal domain of ligase-like"/>
    <property type="match status" value="1"/>
</dbReference>
<protein>
    <submittedName>
        <fullName evidence="5">Acyl-CoA synthetase (AMP-forming)/AMP-acid ligase II</fullName>
    </submittedName>
</protein>
<evidence type="ECO:0000313" key="6">
    <source>
        <dbReference type="Proteomes" id="UP000295341"/>
    </source>
</evidence>
<dbReference type="GO" id="GO:0006631">
    <property type="term" value="P:fatty acid metabolic process"/>
    <property type="evidence" value="ECO:0007669"/>
    <property type="project" value="TreeGrafter"/>
</dbReference>
<dbReference type="InterPro" id="IPR025110">
    <property type="entry name" value="AMP-bd_C"/>
</dbReference>
<dbReference type="InterPro" id="IPR042099">
    <property type="entry name" value="ANL_N_sf"/>
</dbReference>
<dbReference type="Pfam" id="PF00501">
    <property type="entry name" value="AMP-binding"/>
    <property type="match status" value="1"/>
</dbReference>
<dbReference type="InterPro" id="IPR020845">
    <property type="entry name" value="AMP-binding_CS"/>
</dbReference>
<evidence type="ECO:0000259" key="3">
    <source>
        <dbReference type="Pfam" id="PF00501"/>
    </source>
</evidence>
<dbReference type="SUPFAM" id="SSF56801">
    <property type="entry name" value="Acetyl-CoA synthetase-like"/>
    <property type="match status" value="1"/>
</dbReference>
<dbReference type="InterPro" id="IPR000873">
    <property type="entry name" value="AMP-dep_synth/lig_dom"/>
</dbReference>
<gene>
    <name evidence="5" type="ORF">DFR24_0333</name>
</gene>
<dbReference type="PANTHER" id="PTHR43201">
    <property type="entry name" value="ACYL-COA SYNTHETASE"/>
    <property type="match status" value="1"/>
</dbReference>
<dbReference type="GO" id="GO:0031956">
    <property type="term" value="F:medium-chain fatty acid-CoA ligase activity"/>
    <property type="evidence" value="ECO:0007669"/>
    <property type="project" value="TreeGrafter"/>
</dbReference>
<keyword evidence="2 5" id="KW-0436">Ligase</keyword>